<proteinExistence type="predicted"/>
<evidence type="ECO:0000313" key="4">
    <source>
        <dbReference type="Proteomes" id="UP000245383"/>
    </source>
</evidence>
<accession>A0A2T9YWE6</accession>
<feature type="coiled-coil region" evidence="1">
    <location>
        <begin position="110"/>
        <end position="144"/>
    </location>
</feature>
<dbReference type="EMBL" id="MBFR01000027">
    <property type="protein sequence ID" value="PVU96657.1"/>
    <property type="molecule type" value="Genomic_DNA"/>
</dbReference>
<keyword evidence="4" id="KW-1185">Reference proteome</keyword>
<gene>
    <name evidence="3" type="ORF">BB561_001050</name>
</gene>
<evidence type="ECO:0008006" key="5">
    <source>
        <dbReference type="Google" id="ProtNLM"/>
    </source>
</evidence>
<comment type="caution">
    <text evidence="3">The sequence shown here is derived from an EMBL/GenBank/DDBJ whole genome shotgun (WGS) entry which is preliminary data.</text>
</comment>
<feature type="compositionally biased region" description="Polar residues" evidence="2">
    <location>
        <begin position="69"/>
        <end position="78"/>
    </location>
</feature>
<name>A0A2T9YWE6_9FUNG</name>
<keyword evidence="1" id="KW-0175">Coiled coil</keyword>
<dbReference type="AlphaFoldDB" id="A0A2T9YWE6"/>
<evidence type="ECO:0000256" key="1">
    <source>
        <dbReference type="SAM" id="Coils"/>
    </source>
</evidence>
<evidence type="ECO:0000256" key="2">
    <source>
        <dbReference type="SAM" id="MobiDB-lite"/>
    </source>
</evidence>
<feature type="region of interest" description="Disordered" evidence="2">
    <location>
        <begin position="1"/>
        <end position="82"/>
    </location>
</feature>
<protein>
    <recommendedName>
        <fullName evidence="5">Swi5-dependent recombination DNA repair protein 1 homolog</fullName>
    </recommendedName>
</protein>
<dbReference type="Proteomes" id="UP000245383">
    <property type="component" value="Unassembled WGS sequence"/>
</dbReference>
<sequence length="242" mass="27318">MRRQSNSKGTPKFKSPLKPYCIPPNSAPKDKSIRQITSVTPKDKQHEPTLEESSDYSSLNKPDNIPKISLTNNTPTFKQTKKKSSLEPDLFSLNVPSDLFQLEKAESNQVLALRLKKKTLNAELKKAKDDISLFQTAVNILENNKSEKVEKLIVKWRNALVSSSENLFNIVEPSLKTQYELEKEKRASGNLANNNPDFSDIPEDQSFEIAHTSSQESSTLENETLYDFMIKSMGIDAKLLLS</sequence>
<dbReference type="Gene3D" id="6.10.140.1020">
    <property type="match status" value="1"/>
</dbReference>
<organism evidence="3 4">
    <name type="scientific">Smittium simulii</name>
    <dbReference type="NCBI Taxonomy" id="133385"/>
    <lineage>
        <taxon>Eukaryota</taxon>
        <taxon>Fungi</taxon>
        <taxon>Fungi incertae sedis</taxon>
        <taxon>Zoopagomycota</taxon>
        <taxon>Kickxellomycotina</taxon>
        <taxon>Harpellomycetes</taxon>
        <taxon>Harpellales</taxon>
        <taxon>Legeriomycetaceae</taxon>
        <taxon>Smittium</taxon>
    </lineage>
</organism>
<dbReference type="OrthoDB" id="27934at2759"/>
<evidence type="ECO:0000313" key="3">
    <source>
        <dbReference type="EMBL" id="PVU96657.1"/>
    </source>
</evidence>
<reference evidence="3 4" key="1">
    <citation type="journal article" date="2018" name="MBio">
        <title>Comparative Genomics Reveals the Core Gene Toolbox for the Fungus-Insect Symbiosis.</title>
        <authorList>
            <person name="Wang Y."/>
            <person name="Stata M."/>
            <person name="Wang W."/>
            <person name="Stajich J.E."/>
            <person name="White M.M."/>
            <person name="Moncalvo J.M."/>
        </authorList>
    </citation>
    <scope>NUCLEOTIDE SEQUENCE [LARGE SCALE GENOMIC DNA]</scope>
    <source>
        <strain evidence="3 4">SWE-8-4</strain>
    </source>
</reference>